<dbReference type="Proteomes" id="UP000246375">
    <property type="component" value="Unassembled WGS sequence"/>
</dbReference>
<accession>A0A855VRC2</accession>
<reference evidence="2 4" key="2">
    <citation type="submission" date="2018-05" db="EMBL/GenBank/DDBJ databases">
        <title>Evaluation of testing and processing parameters for the GenePOC Carba assay.</title>
        <authorList>
            <person name="Walsh T.R."/>
        </authorList>
    </citation>
    <scope>NUCLEOTIDE SEQUENCE [LARGE SCALE GENOMIC DNA]</scope>
    <source>
        <strain evidence="2 4">PECIMP</strain>
    </source>
</reference>
<evidence type="ECO:0000313" key="3">
    <source>
        <dbReference type="Proteomes" id="UP000244004"/>
    </source>
</evidence>
<name>A0A855VRC2_9ENTR</name>
<proteinExistence type="predicted"/>
<reference evidence="1 3" key="1">
    <citation type="submission" date="2018-01" db="EMBL/GenBank/DDBJ databases">
        <title>Geographic spread and resistance mechanisms of dominant carbapenem-resistant Enterobacter cloacae complex clones ST171 and ST78.</title>
        <authorList>
            <person name="Gomez-Simmonds A."/>
            <person name="Annavajhala M.K."/>
            <person name="Wang Z."/>
            <person name="Macesic N."/>
            <person name="Hu Y."/>
            <person name="Giddins M.J."/>
            <person name="O'Malley A."/>
            <person name="Toussaint N.C."/>
            <person name="Whittier S."/>
            <person name="Torres V.J."/>
            <person name="Uhlemann A.-C."/>
        </authorList>
    </citation>
    <scope>NUCLEOTIDE SEQUENCE [LARGE SCALE GENOMIC DNA]</scope>
    <source>
        <strain evidence="1 3">78</strain>
    </source>
</reference>
<evidence type="ECO:0000313" key="2">
    <source>
        <dbReference type="EMBL" id="PXB34444.1"/>
    </source>
</evidence>
<evidence type="ECO:0000313" key="4">
    <source>
        <dbReference type="Proteomes" id="UP000246375"/>
    </source>
</evidence>
<protein>
    <submittedName>
        <fullName evidence="1">Uncharacterized protein</fullName>
    </submittedName>
</protein>
<dbReference type="Proteomes" id="UP000244004">
    <property type="component" value="Unassembled WGS sequence"/>
</dbReference>
<sequence length="72" mass="7949">MGGFHSLQNRYFVTPARRMNHSGVISRAIACCMVKKGTKKDAFYPKKIYRRHDASPSPAVASHRAGAGIDMV</sequence>
<gene>
    <name evidence="1" type="ORF">C1O12_06110</name>
    <name evidence="2" type="ORF">DL189_23875</name>
</gene>
<evidence type="ECO:0000313" key="1">
    <source>
        <dbReference type="EMBL" id="PTX87980.1"/>
    </source>
</evidence>
<dbReference type="EMBL" id="PNXT01000001">
    <property type="protein sequence ID" value="PTX87980.1"/>
    <property type="molecule type" value="Genomic_DNA"/>
</dbReference>
<comment type="caution">
    <text evidence="1">The sequence shown here is derived from an EMBL/GenBank/DDBJ whole genome shotgun (WGS) entry which is preliminary data.</text>
</comment>
<organism evidence="1 3">
    <name type="scientific">Enterobacter hormaechei</name>
    <dbReference type="NCBI Taxonomy" id="158836"/>
    <lineage>
        <taxon>Bacteria</taxon>
        <taxon>Pseudomonadati</taxon>
        <taxon>Pseudomonadota</taxon>
        <taxon>Gammaproteobacteria</taxon>
        <taxon>Enterobacterales</taxon>
        <taxon>Enterobacteriaceae</taxon>
        <taxon>Enterobacter</taxon>
        <taxon>Enterobacter cloacae complex</taxon>
    </lineage>
</organism>
<dbReference type="AlphaFoldDB" id="A0A855VRC2"/>
<dbReference type="EMBL" id="QHMI01000038">
    <property type="protein sequence ID" value="PXB34444.1"/>
    <property type="molecule type" value="Genomic_DNA"/>
</dbReference>